<dbReference type="EMBL" id="KQ086569">
    <property type="protein sequence ID" value="KLO04376.1"/>
    <property type="molecule type" value="Genomic_DNA"/>
</dbReference>
<feature type="region of interest" description="Disordered" evidence="1">
    <location>
        <begin position="318"/>
        <end position="347"/>
    </location>
</feature>
<evidence type="ECO:0000313" key="2">
    <source>
        <dbReference type="EMBL" id="KLO04376.1"/>
    </source>
</evidence>
<dbReference type="InParanoid" id="A0A0H2RHM5"/>
<evidence type="ECO:0000313" key="3">
    <source>
        <dbReference type="Proteomes" id="UP000053477"/>
    </source>
</evidence>
<dbReference type="AlphaFoldDB" id="A0A0H2RHM5"/>
<feature type="compositionally biased region" description="Polar residues" evidence="1">
    <location>
        <begin position="53"/>
        <end position="68"/>
    </location>
</feature>
<evidence type="ECO:0000256" key="1">
    <source>
        <dbReference type="SAM" id="MobiDB-lite"/>
    </source>
</evidence>
<keyword evidence="3" id="KW-1185">Reference proteome</keyword>
<feature type="compositionally biased region" description="Basic and acidic residues" evidence="1">
    <location>
        <begin position="26"/>
        <end position="39"/>
    </location>
</feature>
<accession>A0A0H2RHM5</accession>
<feature type="region of interest" description="Disordered" evidence="1">
    <location>
        <begin position="243"/>
        <end position="264"/>
    </location>
</feature>
<reference evidence="2 3" key="1">
    <citation type="submission" date="2015-04" db="EMBL/GenBank/DDBJ databases">
        <title>Complete genome sequence of Schizopora paradoxa KUC8140, a cosmopolitan wood degrader in East Asia.</title>
        <authorList>
            <consortium name="DOE Joint Genome Institute"/>
            <person name="Min B."/>
            <person name="Park H."/>
            <person name="Jang Y."/>
            <person name="Kim J.-J."/>
            <person name="Kim K.H."/>
            <person name="Pangilinan J."/>
            <person name="Lipzen A."/>
            <person name="Riley R."/>
            <person name="Grigoriev I.V."/>
            <person name="Spatafora J.W."/>
            <person name="Choi I.-G."/>
        </authorList>
    </citation>
    <scope>NUCLEOTIDE SEQUENCE [LARGE SCALE GENOMIC DNA]</scope>
    <source>
        <strain evidence="2 3">KUC8140</strain>
    </source>
</reference>
<sequence length="347" mass="37402">MPSSREAKRVSGGDSQEVGLQFIEWKGTESKKTREKKAEIPGMSRMSFGPESPTETRSTGRMQASEGQSVAPANPPRRIAGPVQMQPVLSLTQHVFDNYTTPAPPHSQRTEPDTADGTFNIPSHSPASPFPESPLDGPADYQNFHQFWTALAPRADDVNQVSTGAYSSNVHRFGTSFIRSRPSVETHSVSPADSQFPSVGNFLSPPNDFMSGPDLHLSVNVPVNFEGGAVASSSASSEHLFPFSPRSSIPSPPSSHFPNTRTQHTSNWTQCANGHFHQRQLVIIVCSCGRCGRRLVHDAVSGEVVGVDSTNDYRALSNAGTSTMSPSNSFGSLPPESPLSAFDNPQR</sequence>
<gene>
    <name evidence="2" type="ORF">SCHPADRAFT_947744</name>
</gene>
<organism evidence="2 3">
    <name type="scientific">Schizopora paradoxa</name>
    <dbReference type="NCBI Taxonomy" id="27342"/>
    <lineage>
        <taxon>Eukaryota</taxon>
        <taxon>Fungi</taxon>
        <taxon>Dikarya</taxon>
        <taxon>Basidiomycota</taxon>
        <taxon>Agaricomycotina</taxon>
        <taxon>Agaricomycetes</taxon>
        <taxon>Hymenochaetales</taxon>
        <taxon>Schizoporaceae</taxon>
        <taxon>Schizopora</taxon>
    </lineage>
</organism>
<proteinExistence type="predicted"/>
<name>A0A0H2RHM5_9AGAM</name>
<feature type="region of interest" description="Disordered" evidence="1">
    <location>
        <begin position="98"/>
        <end position="138"/>
    </location>
</feature>
<feature type="region of interest" description="Disordered" evidence="1">
    <location>
        <begin position="1"/>
        <end position="79"/>
    </location>
</feature>
<dbReference type="Proteomes" id="UP000053477">
    <property type="component" value="Unassembled WGS sequence"/>
</dbReference>
<protein>
    <submittedName>
        <fullName evidence="2">Uncharacterized protein</fullName>
    </submittedName>
</protein>
<feature type="compositionally biased region" description="Basic and acidic residues" evidence="1">
    <location>
        <begin position="1"/>
        <end position="11"/>
    </location>
</feature>
<feature type="compositionally biased region" description="Polar residues" evidence="1">
    <location>
        <begin position="318"/>
        <end position="331"/>
    </location>
</feature>